<keyword evidence="2" id="KW-0004">4Fe-4S</keyword>
<evidence type="ECO:0000259" key="11">
    <source>
        <dbReference type="PROSITE" id="PS51918"/>
    </source>
</evidence>
<dbReference type="EMBL" id="JAEHNZ010000004">
    <property type="protein sequence ID" value="MBK0397088.1"/>
    <property type="molecule type" value="Genomic_DNA"/>
</dbReference>
<dbReference type="InterPro" id="IPR040064">
    <property type="entry name" value="MoaA-like"/>
</dbReference>
<evidence type="ECO:0000256" key="10">
    <source>
        <dbReference type="ARBA" id="ARBA00023239"/>
    </source>
</evidence>
<keyword evidence="6" id="KW-0408">Iron</keyword>
<keyword evidence="3" id="KW-0949">S-adenosyl-L-methionine</keyword>
<comment type="caution">
    <text evidence="12">The sequence shown here is derived from an EMBL/GenBank/DDBJ whole genome shotgun (WGS) entry which is preliminary data.</text>
</comment>
<dbReference type="PROSITE" id="PS51918">
    <property type="entry name" value="RADICAL_SAM"/>
    <property type="match status" value="1"/>
</dbReference>
<dbReference type="SFLD" id="SFLDG01067">
    <property type="entry name" value="SPASM/twitch_domain_containing"/>
    <property type="match status" value="1"/>
</dbReference>
<feature type="domain" description="Radical SAM core" evidence="11">
    <location>
        <begin position="7"/>
        <end position="228"/>
    </location>
</feature>
<evidence type="ECO:0000256" key="9">
    <source>
        <dbReference type="ARBA" id="ARBA00023150"/>
    </source>
</evidence>
<dbReference type="SFLD" id="SFLDG01383">
    <property type="entry name" value="cyclic_pyranopterin_phosphate"/>
    <property type="match status" value="1"/>
</dbReference>
<dbReference type="Pfam" id="PF06463">
    <property type="entry name" value="Mob_synth_C"/>
    <property type="match status" value="1"/>
</dbReference>
<dbReference type="InterPro" id="IPR010505">
    <property type="entry name" value="MoaA_twitch"/>
</dbReference>
<organism evidence="12 13">
    <name type="scientific">Kingella bonacorsii</name>
    <dbReference type="NCBI Taxonomy" id="2796361"/>
    <lineage>
        <taxon>Bacteria</taxon>
        <taxon>Pseudomonadati</taxon>
        <taxon>Pseudomonadota</taxon>
        <taxon>Betaproteobacteria</taxon>
        <taxon>Neisseriales</taxon>
        <taxon>Neisseriaceae</taxon>
        <taxon>Kingella</taxon>
    </lineage>
</organism>
<dbReference type="InterPro" id="IPR013483">
    <property type="entry name" value="MoaA"/>
</dbReference>
<dbReference type="CDD" id="cd01335">
    <property type="entry name" value="Radical_SAM"/>
    <property type="match status" value="1"/>
</dbReference>
<dbReference type="Pfam" id="PF04055">
    <property type="entry name" value="Radical_SAM"/>
    <property type="match status" value="1"/>
</dbReference>
<protein>
    <submittedName>
        <fullName evidence="12">GTP 3',8-cyclase MoaA</fullName>
    </submittedName>
</protein>
<dbReference type="InterPro" id="IPR013785">
    <property type="entry name" value="Aldolase_TIM"/>
</dbReference>
<reference evidence="12 13" key="1">
    <citation type="journal article" date="2021" name="Pathogens">
        <title>Isolation and Characterization of Kingella bonacorsii sp. nov., A Novel Kingella Species Detected in a Stable Periodontitis Subject.</title>
        <authorList>
            <person name="Antezack A."/>
            <person name="Boxberger M."/>
            <person name="Rolland C."/>
            <person name="Monnet-Corti V."/>
            <person name="La Scola B."/>
        </authorList>
    </citation>
    <scope>NUCLEOTIDE SEQUENCE [LARGE SCALE GENOMIC DNA]</scope>
    <source>
        <strain evidence="12 13">Marseille-Q4569</strain>
    </source>
</reference>
<evidence type="ECO:0000256" key="6">
    <source>
        <dbReference type="ARBA" id="ARBA00023004"/>
    </source>
</evidence>
<evidence type="ECO:0000256" key="4">
    <source>
        <dbReference type="ARBA" id="ARBA00022723"/>
    </source>
</evidence>
<evidence type="ECO:0000256" key="8">
    <source>
        <dbReference type="ARBA" id="ARBA00023134"/>
    </source>
</evidence>
<dbReference type="NCBIfam" id="TIGR02666">
    <property type="entry name" value="moaA"/>
    <property type="match status" value="1"/>
</dbReference>
<dbReference type="RefSeq" id="WP_200523094.1">
    <property type="nucleotide sequence ID" value="NZ_JAEHNZ010000004.1"/>
</dbReference>
<dbReference type="Proteomes" id="UP000614058">
    <property type="component" value="Unassembled WGS sequence"/>
</dbReference>
<keyword evidence="4" id="KW-0479">Metal-binding</keyword>
<dbReference type="InterPro" id="IPR007197">
    <property type="entry name" value="rSAM"/>
</dbReference>
<proteinExistence type="predicted"/>
<evidence type="ECO:0000256" key="5">
    <source>
        <dbReference type="ARBA" id="ARBA00022741"/>
    </source>
</evidence>
<sequence>MTTLIDPHNRQLTYLRLSVTDLCNYRCSYCLPNGYQGKAKPDELTLPEIQTIAAAFAQSGTRKVRLTGGEATLRADLPDIIATIHAQPQIQHIALTTNGHQLGKNFPVYRDAGLSKLNISLDSFNPQTFHKITGKDQSQTILRDIETILNTGFTSIKINTLLLREHAQETLHDALDYIRSRPIALRFIELMQTGDNPTYFQQQHQTAAQLEQNLITQGWQLQPRQPHAGPAREYSHPDYIGNIGIIAPYSKDFCTNCNRLRITAQGKMHLCLFGSVAHDLRPYLHDVGSLKNQITQLVQQKPEHHYLHNKKVGLITNLSMTGG</sequence>
<keyword evidence="5" id="KW-0547">Nucleotide-binding</keyword>
<evidence type="ECO:0000256" key="3">
    <source>
        <dbReference type="ARBA" id="ARBA00022691"/>
    </source>
</evidence>
<evidence type="ECO:0000256" key="2">
    <source>
        <dbReference type="ARBA" id="ARBA00022485"/>
    </source>
</evidence>
<evidence type="ECO:0000313" key="12">
    <source>
        <dbReference type="EMBL" id="MBK0397088.1"/>
    </source>
</evidence>
<gene>
    <name evidence="12" type="primary">moaA</name>
    <name evidence="12" type="ORF">JDW22_10985</name>
</gene>
<evidence type="ECO:0000256" key="1">
    <source>
        <dbReference type="ARBA" id="ARBA00001966"/>
    </source>
</evidence>
<dbReference type="InterPro" id="IPR058240">
    <property type="entry name" value="rSAM_sf"/>
</dbReference>
<dbReference type="PANTHER" id="PTHR22960:SF28">
    <property type="entry name" value="GTP 3',8-CYCLASE"/>
    <property type="match status" value="1"/>
</dbReference>
<evidence type="ECO:0000256" key="7">
    <source>
        <dbReference type="ARBA" id="ARBA00023014"/>
    </source>
</evidence>
<comment type="cofactor">
    <cofactor evidence="1">
        <name>[4Fe-4S] cluster</name>
        <dbReference type="ChEBI" id="CHEBI:49883"/>
    </cofactor>
</comment>
<dbReference type="SUPFAM" id="SSF102114">
    <property type="entry name" value="Radical SAM enzymes"/>
    <property type="match status" value="1"/>
</dbReference>
<evidence type="ECO:0000313" key="13">
    <source>
        <dbReference type="Proteomes" id="UP000614058"/>
    </source>
</evidence>
<dbReference type="InterPro" id="IPR050105">
    <property type="entry name" value="MoCo_biosynth_MoaA/MoaC"/>
</dbReference>
<dbReference type="PANTHER" id="PTHR22960">
    <property type="entry name" value="MOLYBDOPTERIN COFACTOR SYNTHESIS PROTEIN A"/>
    <property type="match status" value="1"/>
</dbReference>
<name>A0ABS1BUZ0_9NEIS</name>
<dbReference type="InterPro" id="IPR006638">
    <property type="entry name" value="Elp3/MiaA/NifB-like_rSAM"/>
</dbReference>
<dbReference type="Gene3D" id="3.20.20.70">
    <property type="entry name" value="Aldolase class I"/>
    <property type="match status" value="1"/>
</dbReference>
<keyword evidence="10" id="KW-0456">Lyase</keyword>
<accession>A0ABS1BUZ0</accession>
<keyword evidence="7" id="KW-0411">Iron-sulfur</keyword>
<dbReference type="SFLD" id="SFLDG01386">
    <property type="entry name" value="main_SPASM_domain-containing"/>
    <property type="match status" value="1"/>
</dbReference>
<keyword evidence="13" id="KW-1185">Reference proteome</keyword>
<dbReference type="CDD" id="cd21117">
    <property type="entry name" value="Twitch_MoaA"/>
    <property type="match status" value="1"/>
</dbReference>
<dbReference type="SMART" id="SM00729">
    <property type="entry name" value="Elp3"/>
    <property type="match status" value="1"/>
</dbReference>
<keyword evidence="9" id="KW-0501">Molybdenum cofactor biosynthesis</keyword>
<keyword evidence="8" id="KW-0342">GTP-binding</keyword>
<dbReference type="SFLD" id="SFLDS00029">
    <property type="entry name" value="Radical_SAM"/>
    <property type="match status" value="1"/>
</dbReference>